<evidence type="ECO:0000313" key="2">
    <source>
        <dbReference type="Proteomes" id="UP000289169"/>
    </source>
</evidence>
<reference evidence="1 2" key="1">
    <citation type="submission" date="2018-11" db="EMBL/GenBank/DDBJ databases">
        <authorList>
            <person name="Teng T."/>
        </authorList>
    </citation>
    <scope>NUCLEOTIDE SEQUENCE [LARGE SCALE GENOMIC DNA]</scope>
</reference>
<name>A0A410T5U7_9CAUD</name>
<protein>
    <submittedName>
        <fullName evidence="1">Uncharacterized protein</fullName>
    </submittedName>
</protein>
<evidence type="ECO:0000313" key="1">
    <source>
        <dbReference type="EMBL" id="QAU03973.1"/>
    </source>
</evidence>
<organism evidence="1 2">
    <name type="scientific">Acinetobacter phage Henu6</name>
    <dbReference type="NCBI Taxonomy" id="2500136"/>
    <lineage>
        <taxon>Viruses</taxon>
        <taxon>Duplodnaviria</taxon>
        <taxon>Heunggongvirae</taxon>
        <taxon>Uroviricota</taxon>
        <taxon>Caudoviricetes</taxon>
        <taxon>Pantevenvirales</taxon>
        <taxon>Straboviridae</taxon>
        <taxon>Twarogvirinae</taxon>
        <taxon>Zedzedvirus</taxon>
        <taxon>Zedzedvirus zz1</taxon>
    </lineage>
</organism>
<gene>
    <name evidence="1" type="ORF">Henu6_gp170</name>
</gene>
<sequence length="90" mass="10313">MAKPKIGDIVLINKQYFEHNVLISQYFPELKPGVPYTIKSIAILIDDIWGIDKLENTETGEVIDISTVDALKDYWCLLDADDSYRIIPQQ</sequence>
<accession>A0A410T5U7</accession>
<dbReference type="EMBL" id="MK240351">
    <property type="protein sequence ID" value="QAU03973.1"/>
    <property type="molecule type" value="Genomic_DNA"/>
</dbReference>
<dbReference type="Proteomes" id="UP000289169">
    <property type="component" value="Segment"/>
</dbReference>
<proteinExistence type="predicted"/>